<dbReference type="Pfam" id="PF05437">
    <property type="entry name" value="AzlD"/>
    <property type="match status" value="1"/>
</dbReference>
<feature type="transmembrane region" description="Helical" evidence="1">
    <location>
        <begin position="82"/>
        <end position="102"/>
    </location>
</feature>
<evidence type="ECO:0000313" key="2">
    <source>
        <dbReference type="EMBL" id="TRL37473.1"/>
    </source>
</evidence>
<feature type="transmembrane region" description="Helical" evidence="1">
    <location>
        <begin position="12"/>
        <end position="31"/>
    </location>
</feature>
<comment type="caution">
    <text evidence="2">The sequence shown here is derived from an EMBL/GenBank/DDBJ whole genome shotgun (WGS) entry which is preliminary data.</text>
</comment>
<keyword evidence="1" id="KW-0812">Transmembrane</keyword>
<dbReference type="InterPro" id="IPR008407">
    <property type="entry name" value="Brnchd-chn_aa_trnsp_AzlD"/>
</dbReference>
<organism evidence="2 3">
    <name type="scientific">Rhizobium straminoryzae</name>
    <dbReference type="NCBI Taxonomy" id="1387186"/>
    <lineage>
        <taxon>Bacteria</taxon>
        <taxon>Pseudomonadati</taxon>
        <taxon>Pseudomonadota</taxon>
        <taxon>Alphaproteobacteria</taxon>
        <taxon>Hyphomicrobiales</taxon>
        <taxon>Rhizobiaceae</taxon>
        <taxon>Rhizobium/Agrobacterium group</taxon>
        <taxon>Rhizobium</taxon>
    </lineage>
</organism>
<keyword evidence="1" id="KW-1133">Transmembrane helix</keyword>
<keyword evidence="3" id="KW-1185">Reference proteome</keyword>
<protein>
    <submittedName>
        <fullName evidence="2">AzlD family protein</fullName>
    </submittedName>
</protein>
<proteinExistence type="predicted"/>
<evidence type="ECO:0000313" key="3">
    <source>
        <dbReference type="Proteomes" id="UP000316801"/>
    </source>
</evidence>
<dbReference type="EMBL" id="VJMG01000043">
    <property type="protein sequence ID" value="TRL37473.1"/>
    <property type="molecule type" value="Genomic_DNA"/>
</dbReference>
<name>A0A549T6H0_9HYPH</name>
<reference evidence="2 3" key="1">
    <citation type="submission" date="2019-07" db="EMBL/GenBank/DDBJ databases">
        <title>Ln-dependent methylotrophs.</title>
        <authorList>
            <person name="Tani A."/>
        </authorList>
    </citation>
    <scope>NUCLEOTIDE SEQUENCE [LARGE SCALE GENOMIC DNA]</scope>
    <source>
        <strain evidence="2 3">SM12</strain>
    </source>
</reference>
<dbReference type="AlphaFoldDB" id="A0A549T6H0"/>
<sequence>MDRLTDLHTALVILAAGLATYLTRIGGYLLVSRMARIPPRMETALNAVPAAVLTTLVAPAFYDGGLDVKIAMAVAVLVGLRWQGFALIAAGWGTAMVLRHLILA</sequence>
<gene>
    <name evidence="2" type="ORF">FNA46_15305</name>
</gene>
<accession>A0A549T6H0</accession>
<keyword evidence="1" id="KW-0472">Membrane</keyword>
<feature type="transmembrane region" description="Helical" evidence="1">
    <location>
        <begin position="43"/>
        <end position="62"/>
    </location>
</feature>
<evidence type="ECO:0000256" key="1">
    <source>
        <dbReference type="SAM" id="Phobius"/>
    </source>
</evidence>
<dbReference type="RefSeq" id="WP_143126079.1">
    <property type="nucleotide sequence ID" value="NZ_VJMG01000043.1"/>
</dbReference>
<dbReference type="Proteomes" id="UP000316801">
    <property type="component" value="Unassembled WGS sequence"/>
</dbReference>